<dbReference type="InterPro" id="IPR020924">
    <property type="entry name" value="Ribosomal_eS6_arc"/>
</dbReference>
<dbReference type="Proteomes" id="UP001570511">
    <property type="component" value="Unassembled WGS sequence"/>
</dbReference>
<feature type="region of interest" description="Disordered" evidence="5">
    <location>
        <begin position="81"/>
        <end position="153"/>
    </location>
</feature>
<dbReference type="PANTHER" id="PTHR11502">
    <property type="entry name" value="40S RIBOSOMAL PROTEIN S6"/>
    <property type="match status" value="1"/>
</dbReference>
<dbReference type="AlphaFoldDB" id="A0ABD5M7K0"/>
<protein>
    <recommendedName>
        <fullName evidence="4">Small ribosomal subunit protein eS6</fullName>
    </recommendedName>
</protein>
<dbReference type="GO" id="GO:0005840">
    <property type="term" value="C:ribosome"/>
    <property type="evidence" value="ECO:0007669"/>
    <property type="project" value="UniProtKB-KW"/>
</dbReference>
<keyword evidence="3 4" id="KW-0687">Ribonucleoprotein</keyword>
<comment type="caution">
    <text evidence="6">The sequence shown here is derived from an EMBL/GenBank/DDBJ whole genome shotgun (WGS) entry which is preliminary data.</text>
</comment>
<evidence type="ECO:0000256" key="3">
    <source>
        <dbReference type="ARBA" id="ARBA00023274"/>
    </source>
</evidence>
<dbReference type="InterPro" id="IPR001377">
    <property type="entry name" value="Ribosomal_eS6"/>
</dbReference>
<evidence type="ECO:0000256" key="1">
    <source>
        <dbReference type="ARBA" id="ARBA00009312"/>
    </source>
</evidence>
<dbReference type="GO" id="GO:1990904">
    <property type="term" value="C:ribonucleoprotein complex"/>
    <property type="evidence" value="ECO:0007669"/>
    <property type="project" value="UniProtKB-KW"/>
</dbReference>
<feature type="compositionally biased region" description="Acidic residues" evidence="5">
    <location>
        <begin position="116"/>
        <end position="153"/>
    </location>
</feature>
<evidence type="ECO:0000256" key="5">
    <source>
        <dbReference type="SAM" id="MobiDB-lite"/>
    </source>
</evidence>
<comment type="similarity">
    <text evidence="1 4">Belongs to the eukaryotic ribosomal protein eS6 family.</text>
</comment>
<keyword evidence="7" id="KW-1185">Reference proteome</keyword>
<keyword evidence="2 4" id="KW-0689">Ribosomal protein</keyword>
<dbReference type="RefSeq" id="WP_372386989.1">
    <property type="nucleotide sequence ID" value="NZ_JBGNYA010000001.1"/>
</dbReference>
<reference evidence="6 7" key="1">
    <citation type="submission" date="2024-08" db="EMBL/GenBank/DDBJ databases">
        <title>Halobellus sp. MBLA0158 whole genome sequence.</title>
        <authorList>
            <person name="Hwang C.Y."/>
            <person name="Cho E.-S."/>
            <person name="Seo M.-J."/>
        </authorList>
    </citation>
    <scope>NUCLEOTIDE SEQUENCE [LARGE SCALE GENOMIC DNA]</scope>
    <source>
        <strain evidence="6 7">MBLA0158</strain>
    </source>
</reference>
<dbReference type="HAMAP" id="MF_00512">
    <property type="entry name" value="Ribosomal_eS6"/>
    <property type="match status" value="1"/>
</dbReference>
<dbReference type="Pfam" id="PF01092">
    <property type="entry name" value="Ribosomal_S6e"/>
    <property type="match status" value="1"/>
</dbReference>
<sequence length="153" mass="16339">MAEFKVVVSDETGDTQQFEVDGQDANRFLGRELGDEVDGGAVGLDGYTLELTGGSDEAGRPMRADVAGANLKELLLEGGVGYNPSRDGERKRITVRGRQVSEATAQVNASLVDGTFGDDEDETEAEDEAEAAEDDADEADADEDEDEDEDTEE</sequence>
<gene>
    <name evidence="4" type="primary">rps6e</name>
    <name evidence="6" type="ORF">OS889_02540</name>
</gene>
<dbReference type="EMBL" id="JBGNYA010000001">
    <property type="protein sequence ID" value="MFA1609883.1"/>
    <property type="molecule type" value="Genomic_DNA"/>
</dbReference>
<evidence type="ECO:0000256" key="2">
    <source>
        <dbReference type="ARBA" id="ARBA00022980"/>
    </source>
</evidence>
<evidence type="ECO:0000256" key="4">
    <source>
        <dbReference type="HAMAP-Rule" id="MF_00512"/>
    </source>
</evidence>
<organism evidence="6 7">
    <name type="scientific">Halobellus rubicundus</name>
    <dbReference type="NCBI Taxonomy" id="2996466"/>
    <lineage>
        <taxon>Archaea</taxon>
        <taxon>Methanobacteriati</taxon>
        <taxon>Methanobacteriota</taxon>
        <taxon>Stenosarchaea group</taxon>
        <taxon>Halobacteria</taxon>
        <taxon>Halobacteriales</taxon>
        <taxon>Haloferacaceae</taxon>
        <taxon>Halobellus</taxon>
    </lineage>
</organism>
<accession>A0ABD5M7K0</accession>
<dbReference type="GO" id="GO:0006412">
    <property type="term" value="P:translation"/>
    <property type="evidence" value="ECO:0007669"/>
    <property type="project" value="UniProtKB-UniRule"/>
</dbReference>
<dbReference type="SMART" id="SM01405">
    <property type="entry name" value="Ribosomal_S6e"/>
    <property type="match status" value="1"/>
</dbReference>
<dbReference type="PROSITE" id="PS00578">
    <property type="entry name" value="RIBOSOMAL_S6E"/>
    <property type="match status" value="1"/>
</dbReference>
<proteinExistence type="inferred from homology"/>
<evidence type="ECO:0000313" key="6">
    <source>
        <dbReference type="EMBL" id="MFA1609883.1"/>
    </source>
</evidence>
<dbReference type="InterPro" id="IPR018282">
    <property type="entry name" value="Ribosomal_eS6_CS"/>
</dbReference>
<evidence type="ECO:0000313" key="7">
    <source>
        <dbReference type="Proteomes" id="UP001570511"/>
    </source>
</evidence>
<dbReference type="NCBIfam" id="NF003294">
    <property type="entry name" value="PRK04290.1-3"/>
    <property type="match status" value="1"/>
</dbReference>
<name>A0ABD5M7K0_9EURY</name>